<organism evidence="2 3">
    <name type="scientific">Acaromyces ingoldii</name>
    <dbReference type="NCBI Taxonomy" id="215250"/>
    <lineage>
        <taxon>Eukaryota</taxon>
        <taxon>Fungi</taxon>
        <taxon>Dikarya</taxon>
        <taxon>Basidiomycota</taxon>
        <taxon>Ustilaginomycotina</taxon>
        <taxon>Exobasidiomycetes</taxon>
        <taxon>Exobasidiales</taxon>
        <taxon>Cryptobasidiaceae</taxon>
        <taxon>Acaromyces</taxon>
    </lineage>
</organism>
<sequence length="798" mass="87772">MKPLAQGQGRGITVRTVRRPIVSSDGPEGSESQRSGGSGQQRRPRSSRPSKPSKRYREMISGATRPGGSYVMDDEVGRQFEERILETYDPTPSTTVSTRRLSLRELLRRDGPAFAWPSLRSLCEEVVAEHFSTKVLPRLDRIMDQHHGTAEPKPRPYAMSMSAKGKFSKAKRSNSKGLLGVRRGESDDDDDFAPSEEDRREAKGGRSITGEKRKTRTSAARAESSKARLVEQVRSGGEDEALLDAIHTQNEFLMTLIPAESALRIKATLEKSQPRLLTVEVLQRLFVTRQRIALARRLVLTAVEVESTSKSARDAALLLRALLPEEKRTTVAPSTTTMMPQLSPTQNLSTLSLTAFVRLTSAQLRSLIAASPNLQDVTLRGCLSIDAETPKALVQHCPRLRKTNFNWTSIGPEGLEQLLCARNLVTLKVAHVKGLTDVAIRKAMEQANLFGAGADPPFVPLDKLLHLKLRSTDVGLHGLGVLLGHCGHKLVSLDVGGIHMGDINVKDFVDLAMPPLQSESRPLCNTALTKLIMFSPAPYASRPELNLCDAIIVLNNNFRGLRTLKIEGRSCDWRDPFEVVSFYSLRNDDGAVLPVSTLSTSGQGRREDRERVRHFDKFAFPAGPLVEEKLMGRMGRASVGSSDMGDETGRCKLVGGTIDVSGRDLTKQLVESERWGQLDLQCSHLLLNGCKLPSGCCWPQVGAGGSLKSASLAGSDVTQDGAFATLHMDQKRYDSLVTISWTYTLRTDVDALIKLNPFLASINLNGCRGIPVAQRRNYLELNYQRIHGVDEAQHRSAP</sequence>
<gene>
    <name evidence="2" type="ORF">FA10DRAFT_169289</name>
</gene>
<feature type="compositionally biased region" description="Basic and acidic residues" evidence="1">
    <location>
        <begin position="196"/>
        <end position="212"/>
    </location>
</feature>
<keyword evidence="3" id="KW-1185">Reference proteome</keyword>
<feature type="region of interest" description="Disordered" evidence="1">
    <location>
        <begin position="1"/>
        <end position="72"/>
    </location>
</feature>
<protein>
    <recommendedName>
        <fullName evidence="4">RNI-like protein</fullName>
    </recommendedName>
</protein>
<proteinExistence type="predicted"/>
<feature type="compositionally biased region" description="Basic residues" evidence="1">
    <location>
        <begin position="42"/>
        <end position="54"/>
    </location>
</feature>
<dbReference type="STRING" id="215250.A0A316YHL0"/>
<dbReference type="InParanoid" id="A0A316YHL0"/>
<dbReference type="Gene3D" id="3.80.10.10">
    <property type="entry name" value="Ribonuclease Inhibitor"/>
    <property type="match status" value="1"/>
</dbReference>
<feature type="compositionally biased region" description="Low complexity" evidence="1">
    <location>
        <begin position="26"/>
        <end position="35"/>
    </location>
</feature>
<reference evidence="2 3" key="1">
    <citation type="journal article" date="2018" name="Mol. Biol. Evol.">
        <title>Broad Genomic Sampling Reveals a Smut Pathogenic Ancestry of the Fungal Clade Ustilaginomycotina.</title>
        <authorList>
            <person name="Kijpornyongpan T."/>
            <person name="Mondo S.J."/>
            <person name="Barry K."/>
            <person name="Sandor L."/>
            <person name="Lee J."/>
            <person name="Lipzen A."/>
            <person name="Pangilinan J."/>
            <person name="LaButti K."/>
            <person name="Hainaut M."/>
            <person name="Henrissat B."/>
            <person name="Grigoriev I.V."/>
            <person name="Spatafora J.W."/>
            <person name="Aime M.C."/>
        </authorList>
    </citation>
    <scope>NUCLEOTIDE SEQUENCE [LARGE SCALE GENOMIC DNA]</scope>
    <source>
        <strain evidence="2 3">MCA 4198</strain>
    </source>
</reference>
<dbReference type="GO" id="GO:0031146">
    <property type="term" value="P:SCF-dependent proteasomal ubiquitin-dependent protein catabolic process"/>
    <property type="evidence" value="ECO:0007669"/>
    <property type="project" value="TreeGrafter"/>
</dbReference>
<dbReference type="AlphaFoldDB" id="A0A316YHL0"/>
<feature type="region of interest" description="Disordered" evidence="1">
    <location>
        <begin position="146"/>
        <end position="226"/>
    </location>
</feature>
<dbReference type="EMBL" id="KZ819638">
    <property type="protein sequence ID" value="PWN88641.1"/>
    <property type="molecule type" value="Genomic_DNA"/>
</dbReference>
<feature type="compositionally biased region" description="Acidic residues" evidence="1">
    <location>
        <begin position="186"/>
        <end position="195"/>
    </location>
</feature>
<dbReference type="GO" id="GO:0019005">
    <property type="term" value="C:SCF ubiquitin ligase complex"/>
    <property type="evidence" value="ECO:0007669"/>
    <property type="project" value="TreeGrafter"/>
</dbReference>
<dbReference type="OrthoDB" id="550575at2759"/>
<evidence type="ECO:0000313" key="2">
    <source>
        <dbReference type="EMBL" id="PWN88641.1"/>
    </source>
</evidence>
<dbReference type="InterPro" id="IPR032675">
    <property type="entry name" value="LRR_dom_sf"/>
</dbReference>
<dbReference type="GeneID" id="37040127"/>
<dbReference type="PANTHER" id="PTHR13318">
    <property type="entry name" value="PARTNER OF PAIRED, ISOFORM B-RELATED"/>
    <property type="match status" value="1"/>
</dbReference>
<accession>A0A316YHL0</accession>
<evidence type="ECO:0008006" key="4">
    <source>
        <dbReference type="Google" id="ProtNLM"/>
    </source>
</evidence>
<dbReference type="SUPFAM" id="SSF52047">
    <property type="entry name" value="RNI-like"/>
    <property type="match status" value="1"/>
</dbReference>
<dbReference type="Proteomes" id="UP000245768">
    <property type="component" value="Unassembled WGS sequence"/>
</dbReference>
<dbReference type="RefSeq" id="XP_025375839.1">
    <property type="nucleotide sequence ID" value="XM_025518211.1"/>
</dbReference>
<evidence type="ECO:0000313" key="3">
    <source>
        <dbReference type="Proteomes" id="UP000245768"/>
    </source>
</evidence>
<name>A0A316YHL0_9BASI</name>
<evidence type="ECO:0000256" key="1">
    <source>
        <dbReference type="SAM" id="MobiDB-lite"/>
    </source>
</evidence>